<dbReference type="Pfam" id="PF20253">
    <property type="entry name" value="DUF6604"/>
    <property type="match status" value="1"/>
</dbReference>
<dbReference type="OrthoDB" id="5238236at2759"/>
<feature type="non-terminal residue" evidence="3">
    <location>
        <position position="828"/>
    </location>
</feature>
<proteinExistence type="predicted"/>
<protein>
    <recommendedName>
        <fullName evidence="2">DUF6604 domain-containing protein</fullName>
    </recommendedName>
</protein>
<feature type="compositionally biased region" description="Basic and acidic residues" evidence="1">
    <location>
        <begin position="101"/>
        <end position="115"/>
    </location>
</feature>
<organism evidence="3 4">
    <name type="scientific">Scytalidium lignicola</name>
    <name type="common">Hyphomycete</name>
    <dbReference type="NCBI Taxonomy" id="5539"/>
    <lineage>
        <taxon>Eukaryota</taxon>
        <taxon>Fungi</taxon>
        <taxon>Dikarya</taxon>
        <taxon>Ascomycota</taxon>
        <taxon>Pezizomycotina</taxon>
        <taxon>Leotiomycetes</taxon>
        <taxon>Leotiomycetes incertae sedis</taxon>
        <taxon>Scytalidium</taxon>
    </lineage>
</organism>
<evidence type="ECO:0000256" key="1">
    <source>
        <dbReference type="SAM" id="MobiDB-lite"/>
    </source>
</evidence>
<accession>A0A3E2HRQ4</accession>
<evidence type="ECO:0000259" key="2">
    <source>
        <dbReference type="Pfam" id="PF20253"/>
    </source>
</evidence>
<feature type="region of interest" description="Disordered" evidence="1">
    <location>
        <begin position="175"/>
        <end position="225"/>
    </location>
</feature>
<feature type="compositionally biased region" description="Basic residues" evidence="1">
    <location>
        <begin position="198"/>
        <end position="214"/>
    </location>
</feature>
<feature type="region of interest" description="Disordered" evidence="1">
    <location>
        <begin position="95"/>
        <end position="115"/>
    </location>
</feature>
<evidence type="ECO:0000313" key="3">
    <source>
        <dbReference type="EMBL" id="RFU35972.1"/>
    </source>
</evidence>
<feature type="non-terminal residue" evidence="3">
    <location>
        <position position="1"/>
    </location>
</feature>
<dbReference type="PANTHER" id="PTHR38795">
    <property type="entry name" value="DUF6604 DOMAIN-CONTAINING PROTEIN"/>
    <property type="match status" value="1"/>
</dbReference>
<feature type="domain" description="DUF6604" evidence="2">
    <location>
        <begin position="12"/>
        <end position="292"/>
    </location>
</feature>
<dbReference type="OMA" id="ERWCDYW"/>
<dbReference type="EMBL" id="NCSJ02000003">
    <property type="protein sequence ID" value="RFU35972.1"/>
    <property type="molecule type" value="Genomic_DNA"/>
</dbReference>
<evidence type="ECO:0000313" key="4">
    <source>
        <dbReference type="Proteomes" id="UP000258309"/>
    </source>
</evidence>
<reference evidence="3 4" key="1">
    <citation type="submission" date="2018-05" db="EMBL/GenBank/DDBJ databases">
        <title>Draft genome sequence of Scytalidium lignicola DSM 105466, a ubiquitous saprotrophic fungus.</title>
        <authorList>
            <person name="Buettner E."/>
            <person name="Gebauer A.M."/>
            <person name="Hofrichter M."/>
            <person name="Liers C."/>
            <person name="Kellner H."/>
        </authorList>
    </citation>
    <scope>NUCLEOTIDE SEQUENCE [LARGE SCALE GENOMIC DNA]</scope>
    <source>
        <strain evidence="3 4">DSM 105466</strain>
    </source>
</reference>
<name>A0A3E2HRQ4_SCYLI</name>
<dbReference type="PANTHER" id="PTHR38795:SF1">
    <property type="entry name" value="DUF6604 DOMAIN-CONTAINING PROTEIN"/>
    <property type="match status" value="1"/>
</dbReference>
<keyword evidence="4" id="KW-1185">Reference proteome</keyword>
<comment type="caution">
    <text evidence="3">The sequence shown here is derived from an EMBL/GenBank/DDBJ whole genome shotgun (WGS) entry which is preliminary data.</text>
</comment>
<dbReference type="STRING" id="5539.A0A3E2HRQ4"/>
<gene>
    <name evidence="3" type="ORF">B7463_g368</name>
</gene>
<dbReference type="AlphaFoldDB" id="A0A3E2HRQ4"/>
<dbReference type="InterPro" id="IPR046539">
    <property type="entry name" value="DUF6604"/>
</dbReference>
<feature type="compositionally biased region" description="Acidic residues" evidence="1">
    <location>
        <begin position="177"/>
        <end position="188"/>
    </location>
</feature>
<dbReference type="Proteomes" id="UP000258309">
    <property type="component" value="Unassembled WGS sequence"/>
</dbReference>
<sequence>MPGLRAFGTYALYKTGQDKFTNWLKQTADKCTGNTPNGADAKRTKGKGKNPGVIVHYTELEKLAQAVVSETPAQNIPTGIVQTLRDVIAKRRQSSRFFSKQSERDADESLKRSNEGHQHIIKILENVLRIFEDKLKSRGSSAPKEQDARGMRNTEVQMSNIFALLEINEPAIQDPTVQDEDENEEETDVASISSKTSSRSRGKKGKKAKSRAKKAQTTTRQPEPELEEIEYYMEFDDEDIFFLLYCFFEDFNEIRDYLLERWCDYADGILSLSTVALITNTAFDIFQHEERVLLSTLPRNSKLRNFGAIAHMLFIECGLLHVDYDSTPEDKEEANNYFQEEANWVCLPVFWFLTNWLEHAPPGKVPIIPPDIRDPIDAPYGYTPVEIARRKDEVLREFIAEMAILKAMKRNPSFDIPAEDELTKGLIKFLQQRQISIWLVLACQVYVDIRYVLEEKVVRPHEELLATTKRVKETLEEYIEFSKDYERPAKTIKTVIGEIECWVDEDFPQEARVNVHRPHGIMEDELETFCIQKRHPIHCGLMVLRYNLSMEEIGLRMVNSWGAIMAVAHIYNMIRQEIPEKGLIWEDMDALISINTPENLFVGGLPKEPVAYLQHYGLATGIKAEMFARDHRGGPLLHGDPRILVSRAEVSNIFHDRICFGTEQNILTLANMETVLSQVDVPLPDITNQTEYSRSAFFSQLTIADQVRRTQAIMPLQILDSLCQRVHDEAFLLYFNYFSMHQRCTVILRALRDRLDKEIIPRFPSIEIQEQDLTNIASLTFSKMVAYESERKELAGKIDAVIRDVIGEDGKKEIMTLMGVLRETLVAY</sequence>